<accession>A0A1B2DJN9</accession>
<name>A0A1B2DJN9_9BACL</name>
<gene>
    <name evidence="3" type="ORF">BBD42_16640</name>
</gene>
<dbReference type="InterPro" id="IPR027024">
    <property type="entry name" value="UCP027386_ABC_sbc_TM0202"/>
</dbReference>
<dbReference type="PANTHER" id="PTHR30024">
    <property type="entry name" value="ALIPHATIC SULFONATES-BINDING PROTEIN-RELATED"/>
    <property type="match status" value="1"/>
</dbReference>
<dbReference type="RefSeq" id="WP_099519093.1">
    <property type="nucleotide sequence ID" value="NZ_CP016808.1"/>
</dbReference>
<feature type="domain" description="SsuA/THI5-like" evidence="2">
    <location>
        <begin position="129"/>
        <end position="285"/>
    </location>
</feature>
<dbReference type="Pfam" id="PF09084">
    <property type="entry name" value="NMT1"/>
    <property type="match status" value="1"/>
</dbReference>
<feature type="region of interest" description="Disordered" evidence="1">
    <location>
        <begin position="29"/>
        <end position="60"/>
    </location>
</feature>
<feature type="compositionally biased region" description="Low complexity" evidence="1">
    <location>
        <begin position="34"/>
        <end position="60"/>
    </location>
</feature>
<evidence type="ECO:0000256" key="1">
    <source>
        <dbReference type="SAM" id="MobiDB-lite"/>
    </source>
</evidence>
<organism evidence="3">
    <name type="scientific">Paenibacillus sp. BIHB 4019</name>
    <dbReference type="NCBI Taxonomy" id="1870819"/>
    <lineage>
        <taxon>Bacteria</taxon>
        <taxon>Bacillati</taxon>
        <taxon>Bacillota</taxon>
        <taxon>Bacilli</taxon>
        <taxon>Bacillales</taxon>
        <taxon>Paenibacillaceae</taxon>
        <taxon>Paenibacillus</taxon>
    </lineage>
</organism>
<dbReference type="PANTHER" id="PTHR30024:SF46">
    <property type="entry name" value="ABC TRANSPORTER, SUBSTRATE-BINDING LIPOPROTEIN"/>
    <property type="match status" value="1"/>
</dbReference>
<dbReference type="PROSITE" id="PS51257">
    <property type="entry name" value="PROKAR_LIPOPROTEIN"/>
    <property type="match status" value="1"/>
</dbReference>
<proteinExistence type="predicted"/>
<evidence type="ECO:0000313" key="3">
    <source>
        <dbReference type="EMBL" id="ANY67918.1"/>
    </source>
</evidence>
<dbReference type="InterPro" id="IPR015168">
    <property type="entry name" value="SsuA/THI5"/>
</dbReference>
<protein>
    <recommendedName>
        <fullName evidence="2">SsuA/THI5-like domain-containing protein</fullName>
    </recommendedName>
</protein>
<reference evidence="3" key="1">
    <citation type="submission" date="2016-08" db="EMBL/GenBank/DDBJ databases">
        <title>Complete Genome Seqeunce of Paenibacillus sp. BIHB 4019 from tea rhizoplane.</title>
        <authorList>
            <person name="Thakur R."/>
            <person name="Swarnkar M.K."/>
            <person name="Gulati A."/>
        </authorList>
    </citation>
    <scope>NUCLEOTIDE SEQUENCE [LARGE SCALE GENOMIC DNA]</scope>
    <source>
        <strain evidence="3">BIHB4019</strain>
    </source>
</reference>
<sequence length="353" mass="37464">MGTFRHQISRLLMAGTLAVSMIIAGCSSSEKEPQASSPASNATASAETSTETSAQQQATAAPAQEAQAVTFLTPKAPSLIPALLAADKPADTIALKIETWDTIEQLLARVQNGDAAFIAAPLNVGSNLYAKGLPVQLIQVNTWGSMYLISTDTEKQTLADLAGETVYIPGQGGPPDTLTKYLISEAALASDIELAYSTIPDMMQQLAAGTIKHAVLPEPVLSGLRMKLEGKLSEVVDYDAEWHKAFGESLPQTGVFVNSEWAKTNKEAIAAFQSQYQAALEEAIQPGANLTSAAEAFGMPEAVLTQAMGKISLSFKTAAESRQETDRYFDILLKMAPESVGGKLPDDGFYYAP</sequence>
<dbReference type="AlphaFoldDB" id="A0A1B2DJN9"/>
<dbReference type="EMBL" id="CP016808">
    <property type="protein sequence ID" value="ANY67918.1"/>
    <property type="molecule type" value="Genomic_DNA"/>
</dbReference>
<dbReference type="SUPFAM" id="SSF53850">
    <property type="entry name" value="Periplasmic binding protein-like II"/>
    <property type="match status" value="1"/>
</dbReference>
<dbReference type="PIRSF" id="PIRSF027386">
    <property type="entry name" value="UCP027386_ABC_sbc_TM0202"/>
    <property type="match status" value="1"/>
</dbReference>
<dbReference type="Gene3D" id="3.40.190.10">
    <property type="entry name" value="Periplasmic binding protein-like II"/>
    <property type="match status" value="2"/>
</dbReference>
<evidence type="ECO:0000259" key="2">
    <source>
        <dbReference type="Pfam" id="PF09084"/>
    </source>
</evidence>